<reference evidence="3 4" key="1">
    <citation type="submission" date="2015-03" db="EMBL/GenBank/DDBJ databases">
        <title>Draft Genome Sequence of Burkholderia andropogonis type strain ICMP2807, isolated from Sorghum bicolor.</title>
        <authorList>
            <person name="Lopes-Santos L."/>
            <person name="Castro D.B."/>
            <person name="Ottoboni L.M."/>
            <person name="Park D."/>
            <person name="Weirc B.S."/>
            <person name="Destefano S.A."/>
        </authorList>
    </citation>
    <scope>NUCLEOTIDE SEQUENCE [LARGE SCALE GENOMIC DNA]</scope>
    <source>
        <strain evidence="3 4">ICMP2807</strain>
    </source>
</reference>
<gene>
    <name evidence="3" type="ORF">WM40_01890</name>
</gene>
<dbReference type="EMBL" id="LAQU01000001">
    <property type="protein sequence ID" value="KKB65353.1"/>
    <property type="molecule type" value="Genomic_DNA"/>
</dbReference>
<dbReference type="AlphaFoldDB" id="A0A0F5K5H7"/>
<evidence type="ECO:0000313" key="3">
    <source>
        <dbReference type="EMBL" id="KKB65353.1"/>
    </source>
</evidence>
<dbReference type="GO" id="GO:0016853">
    <property type="term" value="F:isomerase activity"/>
    <property type="evidence" value="ECO:0007669"/>
    <property type="project" value="UniProtKB-KW"/>
</dbReference>
<evidence type="ECO:0000256" key="1">
    <source>
        <dbReference type="ARBA" id="ARBA00008558"/>
    </source>
</evidence>
<dbReference type="Pfam" id="PF07221">
    <property type="entry name" value="GlcNAc_2-epim"/>
    <property type="match status" value="1"/>
</dbReference>
<dbReference type="PANTHER" id="PTHR15108">
    <property type="entry name" value="N-ACYLGLUCOSAMINE-2-EPIMERASE"/>
    <property type="match status" value="1"/>
</dbReference>
<evidence type="ECO:0000313" key="4">
    <source>
        <dbReference type="Proteomes" id="UP000033618"/>
    </source>
</evidence>
<comment type="similarity">
    <text evidence="1">Belongs to the N-acylglucosamine 2-epimerase family.</text>
</comment>
<name>A0A0F5K5H7_9BURK</name>
<dbReference type="InterPro" id="IPR008928">
    <property type="entry name" value="6-hairpin_glycosidase_sf"/>
</dbReference>
<keyword evidence="4" id="KW-1185">Reference proteome</keyword>
<dbReference type="PATRIC" id="fig|28092.6.peg.441"/>
<protein>
    <submittedName>
        <fullName evidence="3">N-acylglucosamine 2-epimerase</fullName>
    </submittedName>
</protein>
<dbReference type="InterPro" id="IPR010819">
    <property type="entry name" value="AGE/CE"/>
</dbReference>
<dbReference type="Proteomes" id="UP000033618">
    <property type="component" value="Unassembled WGS sequence"/>
</dbReference>
<dbReference type="GO" id="GO:0005975">
    <property type="term" value="P:carbohydrate metabolic process"/>
    <property type="evidence" value="ECO:0007669"/>
    <property type="project" value="InterPro"/>
</dbReference>
<dbReference type="OrthoDB" id="9806359at2"/>
<sequence>MPDFRAPPFLRAHIRDTLGFYAPHGYDASGGFHHAFRDDRTVFDAETRHLVSSCRFVFNYATAYRAFGDKADQARALHAMRFVRDVHRDPVRGGYDWTMKWRPGTSGAQPMKTEVDATRHAYGHAFVLLAYAHASLAGIQEATPLIAETYALVNTHFWDSTHQLYADEADGDWHLQPYRGQNANMHMTEALMAAYDATKERHYLIRALLLAENICIRQAALTNDLIWEHFDSDWHVDWEYNKNDPANLFRPWGFQLGHQVEWTKILLQLERRVNAIPELTPQTMWMLPRARELYDAAMVPGWDTQHGGILFGMAPDGTICDNDKYFWVQAEAFAAAARLARRTGEQRYWDDYDRLWAYCWEHFIDHTYGAWYRILRRDNTKYSDEKSPPGKTDYHTMGACHDVLAALDEVSVQARNE</sequence>
<dbReference type="FunFam" id="1.50.10.10:FF:000057">
    <property type="entry name" value="N-acylglucosamine 2-epimerase"/>
    <property type="match status" value="1"/>
</dbReference>
<proteinExistence type="inferred from homology"/>
<dbReference type="RefSeq" id="WP_046151946.1">
    <property type="nucleotide sequence ID" value="NZ_CADFGU010000010.1"/>
</dbReference>
<dbReference type="STRING" id="28092.WM40_01890"/>
<dbReference type="InterPro" id="IPR012341">
    <property type="entry name" value="6hp_glycosidase-like_sf"/>
</dbReference>
<keyword evidence="2" id="KW-0413">Isomerase</keyword>
<accession>A0A0F5K5H7</accession>
<dbReference type="SUPFAM" id="SSF48208">
    <property type="entry name" value="Six-hairpin glycosidases"/>
    <property type="match status" value="1"/>
</dbReference>
<comment type="caution">
    <text evidence="3">The sequence shown here is derived from an EMBL/GenBank/DDBJ whole genome shotgun (WGS) entry which is preliminary data.</text>
</comment>
<dbReference type="Gene3D" id="1.50.10.10">
    <property type="match status" value="1"/>
</dbReference>
<organism evidence="3 4">
    <name type="scientific">Robbsia andropogonis</name>
    <dbReference type="NCBI Taxonomy" id="28092"/>
    <lineage>
        <taxon>Bacteria</taxon>
        <taxon>Pseudomonadati</taxon>
        <taxon>Pseudomonadota</taxon>
        <taxon>Betaproteobacteria</taxon>
        <taxon>Burkholderiales</taxon>
        <taxon>Burkholderiaceae</taxon>
        <taxon>Robbsia</taxon>
    </lineage>
</organism>
<evidence type="ECO:0000256" key="2">
    <source>
        <dbReference type="ARBA" id="ARBA00023235"/>
    </source>
</evidence>